<proteinExistence type="predicted"/>
<dbReference type="InParanoid" id="S7XHD8"/>
<dbReference type="AlphaFoldDB" id="S7XHD8"/>
<dbReference type="VEuPathDB" id="MicrosporidiaDB:SLOPH_1216"/>
<accession>S7XHD8</accession>
<reference evidence="2" key="1">
    <citation type="journal article" date="2013" name="PLoS Genet.">
        <title>The genome of Spraguea lophii and the basis of host-microsporidian interactions.</title>
        <authorList>
            <person name="Campbell S.E."/>
            <person name="Williams T.A."/>
            <person name="Yousuf A."/>
            <person name="Soanes D.M."/>
            <person name="Paszkiewicz K.H."/>
            <person name="Williams B.A.P."/>
        </authorList>
    </citation>
    <scope>NUCLEOTIDE SEQUENCE [LARGE SCALE GENOMIC DNA]</scope>
    <source>
        <strain evidence="2">42_110</strain>
    </source>
</reference>
<feature type="non-terminal residue" evidence="1">
    <location>
        <position position="1"/>
    </location>
</feature>
<evidence type="ECO:0000313" key="1">
    <source>
        <dbReference type="EMBL" id="EPR78479.1"/>
    </source>
</evidence>
<comment type="caution">
    <text evidence="1">The sequence shown here is derived from an EMBL/GenBank/DDBJ whole genome shotgun (WGS) entry which is preliminary data.</text>
</comment>
<keyword evidence="2" id="KW-1185">Reference proteome</keyword>
<organism evidence="1 2">
    <name type="scientific">Spraguea lophii (strain 42_110)</name>
    <name type="common">Microsporidian parasite</name>
    <dbReference type="NCBI Taxonomy" id="1358809"/>
    <lineage>
        <taxon>Eukaryota</taxon>
        <taxon>Fungi</taxon>
        <taxon>Fungi incertae sedis</taxon>
        <taxon>Microsporidia</taxon>
        <taxon>Spragueidae</taxon>
        <taxon>Spraguea</taxon>
    </lineage>
</organism>
<evidence type="ECO:0000313" key="2">
    <source>
        <dbReference type="Proteomes" id="UP000014978"/>
    </source>
</evidence>
<feature type="non-terminal residue" evidence="1">
    <location>
        <position position="635"/>
    </location>
</feature>
<gene>
    <name evidence="1" type="ORF">SLOPH_1216</name>
</gene>
<name>S7XHD8_SPRLO</name>
<dbReference type="Proteomes" id="UP000014978">
    <property type="component" value="Unassembled WGS sequence"/>
</dbReference>
<dbReference type="Gene3D" id="1.10.150.310">
    <property type="entry name" value="Tex RuvX-like domain-like"/>
    <property type="match status" value="1"/>
</dbReference>
<dbReference type="EMBL" id="ATCN01000756">
    <property type="protein sequence ID" value="EPR78479.1"/>
    <property type="molecule type" value="Genomic_DNA"/>
</dbReference>
<dbReference type="OrthoDB" id="995477at2759"/>
<sequence>YDICINIKDNKNKDGNMGNEYNNTNYTDKDTVSNNTDIFRYKINRNDYREIKEFIRESEDINKIKGIFIEEYKLDDIVDKILSSIYTEDGKICNFLNDKDLTLKIKNKINKIIESRYLEDIKNKLNKKREREIYDGVVNYVLNNYNNNNNICVGIAEYSYDIKITVINYNLEILEQLSIKKKSFLDNIRIIIEKYNNNLNGKSNMVFGITGTTNNIKFIKKLTEETVNVNISYVEYMDVEDLSYYCALRMSVPELIVYKILNNELSYRYFNKNIINTSKNEGENIYTSIYNNAIRKGLLTALSIIGIDINRAINSRLYRNILNIIIPSNFIEDIISYGYIEKLSDIEKIISLGDTKNKNLLSFLRIYDYDNNKNYEILDGTLLHPNDYDVIRMICAATVGEDEIDENNPSKRVKEIMYGDLTEILQMVENDANLNRCIHYTCYKRNIISNDNENNNISEKQMAESIIGLVYGEYKGIVTKKVEGYITVTVYEKGRQSGIKIEGYLTNEDNTLPKRNVCTSDNKFLVSVRLSEDRYTINDEVNLKIISQNGFFIAGEIIEKETLDKKYKYKESILYYKNYNNTNIKFISQLLNKDNPVIIRDSKTNNTAVIMILLDDNIISIKLLEDKDIIIEEHK</sequence>
<dbReference type="HOGENOM" id="CLU_431232_0_0_1"/>
<protein>
    <submittedName>
        <fullName evidence="1">Uncharacterized protein</fullName>
    </submittedName>
</protein>